<gene>
    <name evidence="2" type="ORF">KSP40_PGU012418</name>
</gene>
<feature type="region of interest" description="Disordered" evidence="1">
    <location>
        <begin position="106"/>
        <end position="125"/>
    </location>
</feature>
<comment type="caution">
    <text evidence="2">The sequence shown here is derived from an EMBL/GenBank/DDBJ whole genome shotgun (WGS) entry which is preliminary data.</text>
</comment>
<evidence type="ECO:0000313" key="3">
    <source>
        <dbReference type="Proteomes" id="UP001412067"/>
    </source>
</evidence>
<keyword evidence="3" id="KW-1185">Reference proteome</keyword>
<proteinExistence type="predicted"/>
<sequence length="230" mass="26232">MNAIPIILNKLSKEPPKIQISSALFTIPEAIRELGKYPEVMGDFDFYDYCTLFLRDKSNRETFMSIPEELKLRWLKARYTQNTNASNVFECLKLYNEICLHSYTMSSDNSDGSNEEIQERGLSEQRWETLAGSGSPDWRRCTYDSTRQCRRSSEREKKKSESGKTEISGGSFVIFVVGFGYKITAAGRMGMLNIECCPLGSVQFIPSRLDFLFTTIGLVEAIQKFLKMLG</sequence>
<evidence type="ECO:0000313" key="2">
    <source>
        <dbReference type="EMBL" id="KAK8964825.1"/>
    </source>
</evidence>
<protein>
    <submittedName>
        <fullName evidence="2">Uncharacterized protein</fullName>
    </submittedName>
</protein>
<reference evidence="2 3" key="1">
    <citation type="journal article" date="2022" name="Nat. Plants">
        <title>Genomes of leafy and leafless Platanthera orchids illuminate the evolution of mycoheterotrophy.</title>
        <authorList>
            <person name="Li M.H."/>
            <person name="Liu K.W."/>
            <person name="Li Z."/>
            <person name="Lu H.C."/>
            <person name="Ye Q.L."/>
            <person name="Zhang D."/>
            <person name="Wang J.Y."/>
            <person name="Li Y.F."/>
            <person name="Zhong Z.M."/>
            <person name="Liu X."/>
            <person name="Yu X."/>
            <person name="Liu D.K."/>
            <person name="Tu X.D."/>
            <person name="Liu B."/>
            <person name="Hao Y."/>
            <person name="Liao X.Y."/>
            <person name="Jiang Y.T."/>
            <person name="Sun W.H."/>
            <person name="Chen J."/>
            <person name="Chen Y.Q."/>
            <person name="Ai Y."/>
            <person name="Zhai J.W."/>
            <person name="Wu S.S."/>
            <person name="Zhou Z."/>
            <person name="Hsiao Y.Y."/>
            <person name="Wu W.L."/>
            <person name="Chen Y.Y."/>
            <person name="Lin Y.F."/>
            <person name="Hsu J.L."/>
            <person name="Li C.Y."/>
            <person name="Wang Z.W."/>
            <person name="Zhao X."/>
            <person name="Zhong W.Y."/>
            <person name="Ma X.K."/>
            <person name="Ma L."/>
            <person name="Huang J."/>
            <person name="Chen G.Z."/>
            <person name="Huang M.Z."/>
            <person name="Huang L."/>
            <person name="Peng D.H."/>
            <person name="Luo Y.B."/>
            <person name="Zou S.Q."/>
            <person name="Chen S.P."/>
            <person name="Lan S."/>
            <person name="Tsai W.C."/>
            <person name="Van de Peer Y."/>
            <person name="Liu Z.J."/>
        </authorList>
    </citation>
    <scope>NUCLEOTIDE SEQUENCE [LARGE SCALE GENOMIC DNA]</scope>
    <source>
        <strain evidence="2">Lor288</strain>
    </source>
</reference>
<dbReference type="EMBL" id="JBBWWR010000006">
    <property type="protein sequence ID" value="KAK8964825.1"/>
    <property type="molecule type" value="Genomic_DNA"/>
</dbReference>
<organism evidence="2 3">
    <name type="scientific">Platanthera guangdongensis</name>
    <dbReference type="NCBI Taxonomy" id="2320717"/>
    <lineage>
        <taxon>Eukaryota</taxon>
        <taxon>Viridiplantae</taxon>
        <taxon>Streptophyta</taxon>
        <taxon>Embryophyta</taxon>
        <taxon>Tracheophyta</taxon>
        <taxon>Spermatophyta</taxon>
        <taxon>Magnoliopsida</taxon>
        <taxon>Liliopsida</taxon>
        <taxon>Asparagales</taxon>
        <taxon>Orchidaceae</taxon>
        <taxon>Orchidoideae</taxon>
        <taxon>Orchideae</taxon>
        <taxon>Orchidinae</taxon>
        <taxon>Platanthera</taxon>
    </lineage>
</organism>
<name>A0ABR2ML33_9ASPA</name>
<evidence type="ECO:0000256" key="1">
    <source>
        <dbReference type="SAM" id="MobiDB-lite"/>
    </source>
</evidence>
<accession>A0ABR2ML33</accession>
<dbReference type="Proteomes" id="UP001412067">
    <property type="component" value="Unassembled WGS sequence"/>
</dbReference>